<protein>
    <submittedName>
        <fullName evidence="1">Uncharacterized protein</fullName>
    </submittedName>
</protein>
<comment type="caution">
    <text evidence="1">The sequence shown here is derived from an EMBL/GenBank/DDBJ whole genome shotgun (WGS) entry which is preliminary data.</text>
</comment>
<dbReference type="AlphaFoldDB" id="A0AAV8V939"/>
<proteinExistence type="predicted"/>
<reference evidence="1 2" key="1">
    <citation type="journal article" date="2023" name="Insect Mol. Biol.">
        <title>Genome sequencing provides insights into the evolution of gene families encoding plant cell wall-degrading enzymes in longhorned beetles.</title>
        <authorList>
            <person name="Shin N.R."/>
            <person name="Okamura Y."/>
            <person name="Kirsch R."/>
            <person name="Pauchet Y."/>
        </authorList>
    </citation>
    <scope>NUCLEOTIDE SEQUENCE [LARGE SCALE GENOMIC DNA]</scope>
    <source>
        <strain evidence="1">EAD_L_NR</strain>
    </source>
</reference>
<sequence>MSKTQIVNTDQTDRLAEIQSLRATALTNYRKTLLSDEDALGCRVSASQFTVGDMVMVERSPILKGVTSGKLVQKYIGPIKACLAGPLSLNSRVQDMLIR</sequence>
<organism evidence="1 2">
    <name type="scientific">Exocentrus adspersus</name>
    <dbReference type="NCBI Taxonomy" id="1586481"/>
    <lineage>
        <taxon>Eukaryota</taxon>
        <taxon>Metazoa</taxon>
        <taxon>Ecdysozoa</taxon>
        <taxon>Arthropoda</taxon>
        <taxon>Hexapoda</taxon>
        <taxon>Insecta</taxon>
        <taxon>Pterygota</taxon>
        <taxon>Neoptera</taxon>
        <taxon>Endopterygota</taxon>
        <taxon>Coleoptera</taxon>
        <taxon>Polyphaga</taxon>
        <taxon>Cucujiformia</taxon>
        <taxon>Chrysomeloidea</taxon>
        <taxon>Cerambycidae</taxon>
        <taxon>Lamiinae</taxon>
        <taxon>Acanthocinini</taxon>
        <taxon>Exocentrus</taxon>
    </lineage>
</organism>
<dbReference type="Proteomes" id="UP001159042">
    <property type="component" value="Unassembled WGS sequence"/>
</dbReference>
<gene>
    <name evidence="1" type="ORF">NQ315_016033</name>
</gene>
<evidence type="ECO:0000313" key="2">
    <source>
        <dbReference type="Proteomes" id="UP001159042"/>
    </source>
</evidence>
<dbReference type="EMBL" id="JANEYG010000250">
    <property type="protein sequence ID" value="KAJ8910742.1"/>
    <property type="molecule type" value="Genomic_DNA"/>
</dbReference>
<evidence type="ECO:0000313" key="1">
    <source>
        <dbReference type="EMBL" id="KAJ8910742.1"/>
    </source>
</evidence>
<keyword evidence="2" id="KW-1185">Reference proteome</keyword>
<name>A0AAV8V939_9CUCU</name>
<accession>A0AAV8V939</accession>